<dbReference type="AlphaFoldDB" id="K4A429"/>
<evidence type="ECO:0000313" key="1">
    <source>
        <dbReference type="EnsemblPlants" id="KQL23347"/>
    </source>
</evidence>
<name>K4A429_SETIT</name>
<dbReference type="EnsemblPlants" id="KQL23347">
    <property type="protein sequence ID" value="KQL23347"/>
    <property type="gene ID" value="SETIT_033633mg"/>
</dbReference>
<dbReference type="Gramene" id="KQL23347">
    <property type="protein sequence ID" value="KQL23347"/>
    <property type="gene ID" value="SETIT_033633mg"/>
</dbReference>
<dbReference type="InParanoid" id="K4A429"/>
<proteinExistence type="predicted"/>
<dbReference type="HOGENOM" id="CLU_3280429_0_0_1"/>
<reference evidence="2" key="1">
    <citation type="journal article" date="2012" name="Nat. Biotechnol.">
        <title>Reference genome sequence of the model plant Setaria.</title>
        <authorList>
            <person name="Bennetzen J.L."/>
            <person name="Schmutz J."/>
            <person name="Wang H."/>
            <person name="Percifield R."/>
            <person name="Hawkins J."/>
            <person name="Pontaroli A.C."/>
            <person name="Estep M."/>
            <person name="Feng L."/>
            <person name="Vaughn J.N."/>
            <person name="Grimwood J."/>
            <person name="Jenkins J."/>
            <person name="Barry K."/>
            <person name="Lindquist E."/>
            <person name="Hellsten U."/>
            <person name="Deshpande S."/>
            <person name="Wang X."/>
            <person name="Wu X."/>
            <person name="Mitros T."/>
            <person name="Triplett J."/>
            <person name="Yang X."/>
            <person name="Ye C.Y."/>
            <person name="Mauro-Herrera M."/>
            <person name="Wang L."/>
            <person name="Li P."/>
            <person name="Sharma M."/>
            <person name="Sharma R."/>
            <person name="Ronald P.C."/>
            <person name="Panaud O."/>
            <person name="Kellogg E.A."/>
            <person name="Brutnell T.P."/>
            <person name="Doust A.N."/>
            <person name="Tuskan G.A."/>
            <person name="Rokhsar D."/>
            <person name="Devos K.M."/>
        </authorList>
    </citation>
    <scope>NUCLEOTIDE SEQUENCE [LARGE SCALE GENOMIC DNA]</scope>
    <source>
        <strain evidence="2">cv. Yugu1</strain>
    </source>
</reference>
<reference evidence="1" key="2">
    <citation type="submission" date="2018-08" db="UniProtKB">
        <authorList>
            <consortium name="EnsemblPlants"/>
        </authorList>
    </citation>
    <scope>IDENTIFICATION</scope>
    <source>
        <strain evidence="1">Yugu1</strain>
    </source>
</reference>
<organism evidence="1 2">
    <name type="scientific">Setaria italica</name>
    <name type="common">Foxtail millet</name>
    <name type="synonym">Panicum italicum</name>
    <dbReference type="NCBI Taxonomy" id="4555"/>
    <lineage>
        <taxon>Eukaryota</taxon>
        <taxon>Viridiplantae</taxon>
        <taxon>Streptophyta</taxon>
        <taxon>Embryophyta</taxon>
        <taxon>Tracheophyta</taxon>
        <taxon>Spermatophyta</taxon>
        <taxon>Magnoliopsida</taxon>
        <taxon>Liliopsida</taxon>
        <taxon>Poales</taxon>
        <taxon>Poaceae</taxon>
        <taxon>PACMAD clade</taxon>
        <taxon>Panicoideae</taxon>
        <taxon>Panicodae</taxon>
        <taxon>Paniceae</taxon>
        <taxon>Cenchrinae</taxon>
        <taxon>Setaria</taxon>
    </lineage>
</organism>
<dbReference type="EMBL" id="AGNK02000827">
    <property type="status" value="NOT_ANNOTATED_CDS"/>
    <property type="molecule type" value="Genomic_DNA"/>
</dbReference>
<evidence type="ECO:0000313" key="2">
    <source>
        <dbReference type="Proteomes" id="UP000004995"/>
    </source>
</evidence>
<keyword evidence="2" id="KW-1185">Reference proteome</keyword>
<dbReference type="Proteomes" id="UP000004995">
    <property type="component" value="Unassembled WGS sequence"/>
</dbReference>
<accession>K4A429</accession>
<sequence length="41" mass="4701">MKPCVTRELHVHSSMLTVLCRSCYVCTTMVNTSDRKSTQPR</sequence>
<protein>
    <submittedName>
        <fullName evidence="1">Uncharacterized protein</fullName>
    </submittedName>
</protein>